<dbReference type="OrthoDB" id="9791355at2"/>
<evidence type="ECO:0000256" key="4">
    <source>
        <dbReference type="ARBA" id="ARBA00022490"/>
    </source>
</evidence>
<comment type="subcellular location">
    <subcellularLocation>
        <location evidence="1">Cytoplasm</location>
    </subcellularLocation>
</comment>
<dbReference type="EMBL" id="CP023434">
    <property type="protein sequence ID" value="AXY25705.1"/>
    <property type="molecule type" value="Genomic_DNA"/>
</dbReference>
<dbReference type="PANTHER" id="PTHR33238:SF11">
    <property type="entry name" value="TRANSCRIPTIONAL REGULATOR MNTR"/>
    <property type="match status" value="1"/>
</dbReference>
<evidence type="ECO:0000256" key="3">
    <source>
        <dbReference type="ARBA" id="ARBA00011738"/>
    </source>
</evidence>
<evidence type="ECO:0000313" key="13">
    <source>
        <dbReference type="EMBL" id="AXY25705.1"/>
    </source>
</evidence>
<dbReference type="SMART" id="SM00347">
    <property type="entry name" value="HTH_MARR"/>
    <property type="match status" value="1"/>
</dbReference>
<dbReference type="Pfam" id="PF01325">
    <property type="entry name" value="Fe_dep_repress"/>
    <property type="match status" value="1"/>
</dbReference>
<keyword evidence="5" id="KW-0678">Repressor</keyword>
<dbReference type="PROSITE" id="PS50944">
    <property type="entry name" value="HTH_DTXR"/>
    <property type="match status" value="1"/>
</dbReference>
<keyword evidence="7" id="KW-0238">DNA-binding</keyword>
<evidence type="ECO:0000256" key="7">
    <source>
        <dbReference type="ARBA" id="ARBA00023125"/>
    </source>
</evidence>
<keyword evidence="14" id="KW-1185">Reference proteome</keyword>
<dbReference type="SMART" id="SM00529">
    <property type="entry name" value="HTH_DTXR"/>
    <property type="match status" value="1"/>
</dbReference>
<proteinExistence type="inferred from homology"/>
<dbReference type="GO" id="GO:0005737">
    <property type="term" value="C:cytoplasm"/>
    <property type="evidence" value="ECO:0007669"/>
    <property type="project" value="UniProtKB-SubCell"/>
</dbReference>
<evidence type="ECO:0000256" key="8">
    <source>
        <dbReference type="ARBA" id="ARBA00023159"/>
    </source>
</evidence>
<dbReference type="InterPro" id="IPR001367">
    <property type="entry name" value="Fe_dep_repressor"/>
</dbReference>
<dbReference type="InterPro" id="IPR022689">
    <property type="entry name" value="Iron_dep_repressor"/>
</dbReference>
<evidence type="ECO:0000256" key="10">
    <source>
        <dbReference type="ARBA" id="ARBA00023211"/>
    </source>
</evidence>
<evidence type="ECO:0000256" key="6">
    <source>
        <dbReference type="ARBA" id="ARBA00023015"/>
    </source>
</evidence>
<evidence type="ECO:0000256" key="9">
    <source>
        <dbReference type="ARBA" id="ARBA00023163"/>
    </source>
</evidence>
<protein>
    <recommendedName>
        <fullName evidence="11">Manganese transport regulator</fullName>
    </recommendedName>
</protein>
<evidence type="ECO:0000313" key="14">
    <source>
        <dbReference type="Proteomes" id="UP000263232"/>
    </source>
</evidence>
<accession>A0A347WKU8</accession>
<comment type="subunit">
    <text evidence="3">Homodimer.</text>
</comment>
<dbReference type="InterPro" id="IPR036388">
    <property type="entry name" value="WH-like_DNA-bd_sf"/>
</dbReference>
<keyword evidence="8" id="KW-0010">Activator</keyword>
<dbReference type="GO" id="GO:0046914">
    <property type="term" value="F:transition metal ion binding"/>
    <property type="evidence" value="ECO:0007669"/>
    <property type="project" value="InterPro"/>
</dbReference>
<evidence type="ECO:0000256" key="1">
    <source>
        <dbReference type="ARBA" id="ARBA00004496"/>
    </source>
</evidence>
<feature type="domain" description="HTH dtxR-type" evidence="12">
    <location>
        <begin position="10"/>
        <end position="70"/>
    </location>
</feature>
<dbReference type="SUPFAM" id="SSF47979">
    <property type="entry name" value="Iron-dependent repressor protein, dimerization domain"/>
    <property type="match status" value="1"/>
</dbReference>
<dbReference type="SUPFAM" id="SSF46785">
    <property type="entry name" value="Winged helix' DNA-binding domain"/>
    <property type="match status" value="1"/>
</dbReference>
<keyword evidence="9" id="KW-0804">Transcription</keyword>
<dbReference type="Gene3D" id="1.10.10.10">
    <property type="entry name" value="Winged helix-like DNA-binding domain superfamily/Winged helix DNA-binding domain"/>
    <property type="match status" value="1"/>
</dbReference>
<dbReference type="InterPro" id="IPR050536">
    <property type="entry name" value="DtxR_MntR_Metal-Reg"/>
</dbReference>
<evidence type="ECO:0000256" key="2">
    <source>
        <dbReference type="ARBA" id="ARBA00007871"/>
    </source>
</evidence>
<dbReference type="Pfam" id="PF02742">
    <property type="entry name" value="Fe_dep_repr_C"/>
    <property type="match status" value="1"/>
</dbReference>
<dbReference type="InterPro" id="IPR000835">
    <property type="entry name" value="HTH_MarR-typ"/>
</dbReference>
<dbReference type="Proteomes" id="UP000263232">
    <property type="component" value="Chromosome"/>
</dbReference>
<dbReference type="InterPro" id="IPR036421">
    <property type="entry name" value="Fe_dep_repressor_sf"/>
</dbReference>
<keyword evidence="4" id="KW-0963">Cytoplasm</keyword>
<dbReference type="InterPro" id="IPR022687">
    <property type="entry name" value="HTH_DTXR"/>
</dbReference>
<dbReference type="InterPro" id="IPR036390">
    <property type="entry name" value="WH_DNA-bd_sf"/>
</dbReference>
<keyword evidence="6" id="KW-0805">Transcription regulation</keyword>
<gene>
    <name evidence="13" type="ORF">CL176_06665</name>
</gene>
<reference evidence="13 14" key="1">
    <citation type="submission" date="2017-09" db="EMBL/GenBank/DDBJ databases">
        <title>Complete genome sequence of Oxytococcus suis strain ZY16052.</title>
        <authorList>
            <person name="Li F."/>
        </authorList>
    </citation>
    <scope>NUCLEOTIDE SEQUENCE [LARGE SCALE GENOMIC DNA]</scope>
    <source>
        <strain evidence="13 14">ZY16052</strain>
    </source>
</reference>
<dbReference type="KEGG" id="abae:CL176_06665"/>
<evidence type="ECO:0000256" key="5">
    <source>
        <dbReference type="ARBA" id="ARBA00022491"/>
    </source>
</evidence>
<dbReference type="PANTHER" id="PTHR33238">
    <property type="entry name" value="IRON (METAL) DEPENDENT REPRESSOR, DTXR FAMILY"/>
    <property type="match status" value="1"/>
</dbReference>
<evidence type="ECO:0000259" key="12">
    <source>
        <dbReference type="PROSITE" id="PS50944"/>
    </source>
</evidence>
<organism evidence="13 14">
    <name type="scientific">Suicoccus acidiformans</name>
    <dbReference type="NCBI Taxonomy" id="2036206"/>
    <lineage>
        <taxon>Bacteria</taxon>
        <taxon>Bacillati</taxon>
        <taxon>Bacillota</taxon>
        <taxon>Bacilli</taxon>
        <taxon>Lactobacillales</taxon>
        <taxon>Aerococcaceae</taxon>
        <taxon>Suicoccus</taxon>
    </lineage>
</organism>
<evidence type="ECO:0000256" key="11">
    <source>
        <dbReference type="ARBA" id="ARBA00032593"/>
    </source>
</evidence>
<dbReference type="GO" id="GO:0003677">
    <property type="term" value="F:DNA binding"/>
    <property type="evidence" value="ECO:0007669"/>
    <property type="project" value="UniProtKB-KW"/>
</dbReference>
<dbReference type="AlphaFoldDB" id="A0A347WKU8"/>
<sequence length="135" mass="15624">MYNAKVEYKMSQSREDYVKYIYEFGQGDRVANKDIAQGLSVSPASVTEMLKKLAEEELVDLRPYQGVRLTDKGNDLATSLIRKHEVWEYFLVNALGYEKSEVHDIAEILEHSTPDDMAERLAEFIDYRADWTAHD</sequence>
<comment type="similarity">
    <text evidence="2">Belongs to the DtxR/MntR family.</text>
</comment>
<dbReference type="GO" id="GO:0003700">
    <property type="term" value="F:DNA-binding transcription factor activity"/>
    <property type="evidence" value="ECO:0007669"/>
    <property type="project" value="InterPro"/>
</dbReference>
<dbReference type="GO" id="GO:0046983">
    <property type="term" value="F:protein dimerization activity"/>
    <property type="evidence" value="ECO:0007669"/>
    <property type="project" value="InterPro"/>
</dbReference>
<keyword evidence="10" id="KW-0464">Manganese</keyword>
<name>A0A347WKU8_9LACT</name>